<evidence type="ECO:0008006" key="3">
    <source>
        <dbReference type="Google" id="ProtNLM"/>
    </source>
</evidence>
<dbReference type="STRING" id="571932.SAMN05421743_101160"/>
<dbReference type="Proteomes" id="UP000198584">
    <property type="component" value="Unassembled WGS sequence"/>
</dbReference>
<name>A0A1H3VS94_9BACI</name>
<protein>
    <recommendedName>
        <fullName evidence="3">Coat F domain-containing protein</fullName>
    </recommendedName>
</protein>
<accession>A0A1H3VS94</accession>
<organism evidence="1 2">
    <name type="scientific">Thalassobacillus cyri</name>
    <dbReference type="NCBI Taxonomy" id="571932"/>
    <lineage>
        <taxon>Bacteria</taxon>
        <taxon>Bacillati</taxon>
        <taxon>Bacillota</taxon>
        <taxon>Bacilli</taxon>
        <taxon>Bacillales</taxon>
        <taxon>Bacillaceae</taxon>
        <taxon>Thalassobacillus</taxon>
    </lineage>
</organism>
<proteinExistence type="predicted"/>
<evidence type="ECO:0000313" key="1">
    <source>
        <dbReference type="EMBL" id="SDZ77639.1"/>
    </source>
</evidence>
<evidence type="ECO:0000313" key="2">
    <source>
        <dbReference type="Proteomes" id="UP000198584"/>
    </source>
</evidence>
<keyword evidence="2" id="KW-1185">Reference proteome</keyword>
<reference evidence="1 2" key="1">
    <citation type="submission" date="2016-10" db="EMBL/GenBank/DDBJ databases">
        <authorList>
            <person name="de Groot N.N."/>
        </authorList>
    </citation>
    <scope>NUCLEOTIDE SEQUENCE [LARGE SCALE GENOMIC DNA]</scope>
    <source>
        <strain evidence="1 2">CCM7597</strain>
    </source>
</reference>
<sequence length="174" mass="20181">MRLILKMIDLSLMAEHLPVHKAELDKLASYICVLQNQEVKQVAEEQYMIMQNHVKVMIGLMNPNENETIDVNALHQWEPVQLDCQNVSPGMTQENILIELIASAETMANKNFNSGLRMKAENVRNIHVHMALQQMMILNRYLALKDKLLKDTAPQSTLEKQTKTFEEFKRMFDK</sequence>
<dbReference type="AlphaFoldDB" id="A0A1H3VS94"/>
<gene>
    <name evidence="1" type="ORF">SAMN05421743_101160</name>
</gene>
<dbReference type="EMBL" id="FNQR01000001">
    <property type="protein sequence ID" value="SDZ77639.1"/>
    <property type="molecule type" value="Genomic_DNA"/>
</dbReference>